<comment type="similarity">
    <text evidence="1">Belongs to the HAD-like hydrolase superfamily. NagD family.</text>
</comment>
<evidence type="ECO:0000256" key="3">
    <source>
        <dbReference type="PIRSR" id="PIRSR000915-2"/>
    </source>
</evidence>
<dbReference type="Pfam" id="PF13344">
    <property type="entry name" value="Hydrolase_6"/>
    <property type="match status" value="1"/>
</dbReference>
<keyword evidence="1 4" id="KW-0479">Metal-binding</keyword>
<dbReference type="EMBL" id="JACRTL010000001">
    <property type="protein sequence ID" value="MBC8610026.1"/>
    <property type="molecule type" value="Genomic_DNA"/>
</dbReference>
<keyword evidence="6" id="KW-1185">Reference proteome</keyword>
<name>A0A8J6NZ88_9FIRM</name>
<dbReference type="EC" id="3.1.3.-" evidence="1"/>
<dbReference type="Gene3D" id="3.40.50.1000">
    <property type="entry name" value="HAD superfamily/HAD-like"/>
    <property type="match status" value="2"/>
</dbReference>
<dbReference type="GO" id="GO:0016791">
    <property type="term" value="F:phosphatase activity"/>
    <property type="evidence" value="ECO:0007669"/>
    <property type="project" value="TreeGrafter"/>
</dbReference>
<evidence type="ECO:0000256" key="4">
    <source>
        <dbReference type="PIRSR" id="PIRSR000915-3"/>
    </source>
</evidence>
<organism evidence="5 6">
    <name type="scientific">Massiliimalia timonensis</name>
    <dbReference type="NCBI Taxonomy" id="1987501"/>
    <lineage>
        <taxon>Bacteria</taxon>
        <taxon>Bacillati</taxon>
        <taxon>Bacillota</taxon>
        <taxon>Clostridia</taxon>
        <taxon>Eubacteriales</taxon>
        <taxon>Oscillospiraceae</taxon>
        <taxon>Massiliimalia</taxon>
    </lineage>
</organism>
<sequence>MNLLKNIRLFLLDMDGTFYLGDRVLEGSRPFVDKIAAMPDCQLAFLTNNSSKNRMDYVKKLQKMGFSFSEDQVITSGEATTIYLNRQRPGARVFLLGTPSLEQEFEEAGFILTDAEPDFAVLGFDQCLTYERLRKLCDFVRADVPYIATHPDFNCPIENGGFIPDTGAMMAFVEASTGKRPLVIGKPNRYIIDAAADKFRIPHEEIAMVGDRLYTDIAVGAQAGITSILVLSGETGRQDLEGSEIQPDYIFEDLGELAKQL</sequence>
<dbReference type="Proteomes" id="UP000632659">
    <property type="component" value="Unassembled WGS sequence"/>
</dbReference>
<keyword evidence="1 4" id="KW-0460">Magnesium</keyword>
<comment type="cofactor">
    <cofactor evidence="4">
        <name>Mg(2+)</name>
        <dbReference type="ChEBI" id="CHEBI:18420"/>
    </cofactor>
    <text evidence="4">Divalent metal ions. Mg(2+) is the most effective.</text>
</comment>
<dbReference type="SUPFAM" id="SSF56784">
    <property type="entry name" value="HAD-like"/>
    <property type="match status" value="1"/>
</dbReference>
<feature type="active site" description="Proton donor" evidence="2">
    <location>
        <position position="15"/>
    </location>
</feature>
<feature type="binding site" evidence="4">
    <location>
        <position position="211"/>
    </location>
    <ligand>
        <name>Mg(2+)</name>
        <dbReference type="ChEBI" id="CHEBI:18420"/>
    </ligand>
</feature>
<proteinExistence type="inferred from homology"/>
<feature type="binding site" evidence="4">
    <location>
        <position position="15"/>
    </location>
    <ligand>
        <name>Mg(2+)</name>
        <dbReference type="ChEBI" id="CHEBI:18420"/>
    </ligand>
</feature>
<dbReference type="InterPro" id="IPR036412">
    <property type="entry name" value="HAD-like_sf"/>
</dbReference>
<dbReference type="GO" id="GO:0005737">
    <property type="term" value="C:cytoplasm"/>
    <property type="evidence" value="ECO:0007669"/>
    <property type="project" value="TreeGrafter"/>
</dbReference>
<comment type="caution">
    <text evidence="5">The sequence shown here is derived from an EMBL/GenBank/DDBJ whole genome shotgun (WGS) entry which is preliminary data.</text>
</comment>
<evidence type="ECO:0000313" key="6">
    <source>
        <dbReference type="Proteomes" id="UP000632659"/>
    </source>
</evidence>
<feature type="binding site" evidence="3">
    <location>
        <position position="186"/>
    </location>
    <ligand>
        <name>substrate</name>
    </ligand>
</feature>
<dbReference type="InterPro" id="IPR023214">
    <property type="entry name" value="HAD_sf"/>
</dbReference>
<dbReference type="AlphaFoldDB" id="A0A8J6NZ88"/>
<evidence type="ECO:0000313" key="5">
    <source>
        <dbReference type="EMBL" id="MBC8610026.1"/>
    </source>
</evidence>
<dbReference type="PANTHER" id="PTHR19288:SF46">
    <property type="entry name" value="HALOACID DEHALOGENASE-LIKE HYDROLASE DOMAIN-CONTAINING PROTEIN 2"/>
    <property type="match status" value="1"/>
</dbReference>
<dbReference type="NCBIfam" id="TIGR01460">
    <property type="entry name" value="HAD-SF-IIA"/>
    <property type="match status" value="1"/>
</dbReference>
<evidence type="ECO:0000256" key="1">
    <source>
        <dbReference type="PIRNR" id="PIRNR000915"/>
    </source>
</evidence>
<dbReference type="PANTHER" id="PTHR19288">
    <property type="entry name" value="4-NITROPHENYLPHOSPHATASE-RELATED"/>
    <property type="match status" value="1"/>
</dbReference>
<protein>
    <recommendedName>
        <fullName evidence="1">Acid sugar phosphatase</fullName>
        <ecNumber evidence="1">3.1.3.-</ecNumber>
    </recommendedName>
</protein>
<comment type="function">
    <text evidence="1">Catalyzes the dephosphorylation of 2-6 carbon acid sugars in vitro.</text>
</comment>
<evidence type="ECO:0000256" key="2">
    <source>
        <dbReference type="PIRSR" id="PIRSR000915-1"/>
    </source>
</evidence>
<feature type="active site" description="Nucleophile" evidence="2">
    <location>
        <position position="13"/>
    </location>
</feature>
<feature type="binding site" evidence="4">
    <location>
        <position position="13"/>
    </location>
    <ligand>
        <name>Mg(2+)</name>
        <dbReference type="ChEBI" id="CHEBI:18420"/>
    </ligand>
</feature>
<gene>
    <name evidence="5" type="ORF">H8702_02675</name>
</gene>
<dbReference type="PIRSF" id="PIRSF000915">
    <property type="entry name" value="PGP-type_phosphatase"/>
    <property type="match status" value="1"/>
</dbReference>
<dbReference type="InterPro" id="IPR006357">
    <property type="entry name" value="HAD-SF_hydro_IIA"/>
</dbReference>
<reference evidence="5" key="1">
    <citation type="submission" date="2020-08" db="EMBL/GenBank/DDBJ databases">
        <title>Genome public.</title>
        <authorList>
            <person name="Liu C."/>
            <person name="Sun Q."/>
        </authorList>
    </citation>
    <scope>NUCLEOTIDE SEQUENCE</scope>
    <source>
        <strain evidence="5">NSJ-15</strain>
    </source>
</reference>
<dbReference type="GO" id="GO:0046872">
    <property type="term" value="F:metal ion binding"/>
    <property type="evidence" value="ECO:0007669"/>
    <property type="project" value="UniProtKB-KW"/>
</dbReference>
<keyword evidence="5" id="KW-0378">Hydrolase</keyword>
<dbReference type="Pfam" id="PF13242">
    <property type="entry name" value="Hydrolase_like"/>
    <property type="match status" value="1"/>
</dbReference>
<dbReference type="RefSeq" id="WP_187536207.1">
    <property type="nucleotide sequence ID" value="NZ_JACRTL010000001.1"/>
</dbReference>
<accession>A0A8J6NZ88</accession>